<dbReference type="VEuPathDB" id="FungiDB:PHYBLDRAFT_152329"/>
<dbReference type="RefSeq" id="XP_018284565.1">
    <property type="nucleotide sequence ID" value="XM_018432889.1"/>
</dbReference>
<sequence>MPSRTEFRNKGRHINTTLSNYFRSTLLISITIVAMRLYLVSLALIVAVQYTSAAYTLNKAYIKSNDIPFAANPASLLVPNFGEKLYDDLRNIVQKRSFGDFFKSLVYINEPFQFGSAPIPVPAKAAAAAAAELISESKAHRGIIAQAVDYKNLPLGPVAKGLIDSQPGAISRIVAPKIKELQASRSYNDLKKRGMFDFDDLLDDLPVLEIAAENRVSGEASIAMSSSAPEIVMMSQESIMVESYPEEQMYLDEIFPEDNELFDGELWAERVILDEEQ</sequence>
<keyword evidence="1" id="KW-1133">Transmembrane helix</keyword>
<name>A0A162WE80_PHYB8</name>
<proteinExistence type="predicted"/>
<keyword evidence="1" id="KW-0472">Membrane</keyword>
<accession>A0A162WE80</accession>
<keyword evidence="1" id="KW-0812">Transmembrane</keyword>
<organism evidence="2 3">
    <name type="scientific">Phycomyces blakesleeanus (strain ATCC 8743b / DSM 1359 / FGSC 10004 / NBRC 33097 / NRRL 1555)</name>
    <dbReference type="NCBI Taxonomy" id="763407"/>
    <lineage>
        <taxon>Eukaryota</taxon>
        <taxon>Fungi</taxon>
        <taxon>Fungi incertae sedis</taxon>
        <taxon>Mucoromycota</taxon>
        <taxon>Mucoromycotina</taxon>
        <taxon>Mucoromycetes</taxon>
        <taxon>Mucorales</taxon>
        <taxon>Phycomycetaceae</taxon>
        <taxon>Phycomyces</taxon>
    </lineage>
</organism>
<dbReference type="AlphaFoldDB" id="A0A162WE80"/>
<evidence type="ECO:0000256" key="1">
    <source>
        <dbReference type="SAM" id="Phobius"/>
    </source>
</evidence>
<keyword evidence="3" id="KW-1185">Reference proteome</keyword>
<gene>
    <name evidence="2" type="ORF">PHYBLDRAFT_152329</name>
</gene>
<protein>
    <submittedName>
        <fullName evidence="2">Uncharacterized protein</fullName>
    </submittedName>
</protein>
<dbReference type="OrthoDB" id="10432329at2759"/>
<feature type="transmembrane region" description="Helical" evidence="1">
    <location>
        <begin position="21"/>
        <end position="48"/>
    </location>
</feature>
<dbReference type="InParanoid" id="A0A162WE80"/>
<dbReference type="Proteomes" id="UP000077315">
    <property type="component" value="Unassembled WGS sequence"/>
</dbReference>
<reference evidence="3" key="1">
    <citation type="submission" date="2015-06" db="EMBL/GenBank/DDBJ databases">
        <title>Expansion of signal transduction pathways in fungi by whole-genome duplication.</title>
        <authorList>
            <consortium name="DOE Joint Genome Institute"/>
            <person name="Corrochano L.M."/>
            <person name="Kuo A."/>
            <person name="Marcet-Houben M."/>
            <person name="Polaino S."/>
            <person name="Salamov A."/>
            <person name="Villalobos J.M."/>
            <person name="Alvarez M.I."/>
            <person name="Avalos J."/>
            <person name="Benito E.P."/>
            <person name="Benoit I."/>
            <person name="Burger G."/>
            <person name="Camino L.P."/>
            <person name="Canovas D."/>
            <person name="Cerda-Olmedo E."/>
            <person name="Cheng J.-F."/>
            <person name="Dominguez A."/>
            <person name="Elias M."/>
            <person name="Eslava A.P."/>
            <person name="Glaser F."/>
            <person name="Grimwood J."/>
            <person name="Gutierrez G."/>
            <person name="Heitman J."/>
            <person name="Henrissat B."/>
            <person name="Iturriaga E.A."/>
            <person name="Lang B.F."/>
            <person name="Lavin J.L."/>
            <person name="Lee S."/>
            <person name="Li W."/>
            <person name="Lindquist E."/>
            <person name="Lopez-Garcia S."/>
            <person name="Luque E.M."/>
            <person name="Marcos A.T."/>
            <person name="Martin J."/>
            <person name="McCluskey K."/>
            <person name="Medina H.R."/>
            <person name="Miralles-Duran A."/>
            <person name="Miyazaki A."/>
            <person name="Munoz-Torres E."/>
            <person name="Oguiza J.A."/>
            <person name="Ohm R."/>
            <person name="Olmedo M."/>
            <person name="Orejas M."/>
            <person name="Ortiz-Castellanos L."/>
            <person name="Pisabarro A.G."/>
            <person name="Rodriguez-Romero J."/>
            <person name="Ruiz-Herrera J."/>
            <person name="Ruiz-Vazquez R."/>
            <person name="Sanz C."/>
            <person name="Schackwitz W."/>
            <person name="Schmutz J."/>
            <person name="Shahriari M."/>
            <person name="Shelest E."/>
            <person name="Silva-Franco F."/>
            <person name="Soanes D."/>
            <person name="Syed K."/>
            <person name="Tagua V.G."/>
            <person name="Talbot N.J."/>
            <person name="Thon M."/>
            <person name="De vries R.P."/>
            <person name="Wiebenga A."/>
            <person name="Yadav J.S."/>
            <person name="Braun E.L."/>
            <person name="Baker S."/>
            <person name="Garre V."/>
            <person name="Horwitz B."/>
            <person name="Torres-Martinez S."/>
            <person name="Idnurm A."/>
            <person name="Herrera-Estrella A."/>
            <person name="Gabaldon T."/>
            <person name="Grigoriev I.V."/>
        </authorList>
    </citation>
    <scope>NUCLEOTIDE SEQUENCE [LARGE SCALE GENOMIC DNA]</scope>
    <source>
        <strain evidence="3">NRRL 1555(-)</strain>
    </source>
</reference>
<dbReference type="EMBL" id="KV441002">
    <property type="protein sequence ID" value="OAD66525.1"/>
    <property type="molecule type" value="Genomic_DNA"/>
</dbReference>
<evidence type="ECO:0000313" key="2">
    <source>
        <dbReference type="EMBL" id="OAD66525.1"/>
    </source>
</evidence>
<dbReference type="GeneID" id="28993795"/>
<evidence type="ECO:0000313" key="3">
    <source>
        <dbReference type="Proteomes" id="UP000077315"/>
    </source>
</evidence>